<dbReference type="Proteomes" id="UP000185109">
    <property type="component" value="Plasmid pRsp8C3c"/>
</dbReference>
<reference evidence="2 3" key="1">
    <citation type="submission" date="2016-09" db="EMBL/GenBank/DDBJ databases">
        <title>The complete genome sequences of Rhizobium gallicum, symbiovars gallicum and phaseoli, symbionts associated to common bean (Phaseolus vulgaris).</title>
        <authorList>
            <person name="Bustos P."/>
            <person name="Santamaria R.I."/>
            <person name="Perez-Carrascal O.M."/>
            <person name="Juarez S."/>
            <person name="Lozano L."/>
            <person name="Martinez-Flores I."/>
            <person name="Martinez-Romero E."/>
            <person name="Cevallos M."/>
            <person name="Romero D."/>
            <person name="Davila G."/>
            <person name="Gonzalez V."/>
        </authorList>
    </citation>
    <scope>NUCLEOTIDE SEQUENCE [LARGE SCALE GENOMIC DNA]</scope>
    <source>
        <strain evidence="2 3">8C-3</strain>
        <plasmid evidence="3">Plasmid prsp8c3c</plasmid>
    </source>
</reference>
<dbReference type="AlphaFoldDB" id="A0A1L5PII2"/>
<proteinExistence type="predicted"/>
<evidence type="ECO:0000313" key="2">
    <source>
        <dbReference type="EMBL" id="APO79736.1"/>
    </source>
</evidence>
<name>A0A1L5PII2_RHIET</name>
<organism evidence="2 3">
    <name type="scientific">Rhizobium etli 8C-3</name>
    <dbReference type="NCBI Taxonomy" id="538025"/>
    <lineage>
        <taxon>Bacteria</taxon>
        <taxon>Pseudomonadati</taxon>
        <taxon>Pseudomonadota</taxon>
        <taxon>Alphaproteobacteria</taxon>
        <taxon>Hyphomicrobiales</taxon>
        <taxon>Rhizobiaceae</taxon>
        <taxon>Rhizobium/Agrobacterium group</taxon>
        <taxon>Rhizobium</taxon>
    </lineage>
</organism>
<dbReference type="RefSeq" id="WP_074065417.1">
    <property type="nucleotide sequence ID" value="NZ_CP017244.1"/>
</dbReference>
<evidence type="ECO:0000259" key="1">
    <source>
        <dbReference type="SMART" id="SM00953"/>
    </source>
</evidence>
<accession>A0A1L5PII2</accession>
<dbReference type="EMBL" id="CP017244">
    <property type="protein sequence ID" value="APO79736.1"/>
    <property type="molecule type" value="Genomic_DNA"/>
</dbReference>
<dbReference type="SMART" id="SM00953">
    <property type="entry name" value="RES"/>
    <property type="match status" value="1"/>
</dbReference>
<keyword evidence="2" id="KW-0614">Plasmid</keyword>
<dbReference type="Pfam" id="PF08808">
    <property type="entry name" value="RES"/>
    <property type="match status" value="1"/>
</dbReference>
<protein>
    <submittedName>
        <fullName evidence="2">RES domain-containing protein</fullName>
    </submittedName>
</protein>
<gene>
    <name evidence="2" type="ORF">AM571_PC02006</name>
</gene>
<geneLocation type="plasmid" evidence="3">
    <name>prsp8c3c</name>
</geneLocation>
<evidence type="ECO:0000313" key="3">
    <source>
        <dbReference type="Proteomes" id="UP000185109"/>
    </source>
</evidence>
<dbReference type="InterPro" id="IPR014914">
    <property type="entry name" value="RES_dom"/>
</dbReference>
<sequence length="195" mass="21857">MSGPLPPADVRRRQPEVVELSAGEILHRFYTAKREPIFFDTSTMGRFNAPDGSYGVLYAAKEIAGAFAETFQRTPGRTLIDANLLQRKAYLRFSTNRNLKLIRFAGPGLARIGATAEVSHSGLPYDVPQVWSEALYKHPVESDGIAYHSRHDDAELCYALFDRAADAVVETERRTDLDQDWFWQIAESYGVGFAP</sequence>
<feature type="domain" description="RES" evidence="1">
    <location>
        <begin position="38"/>
        <end position="172"/>
    </location>
</feature>